<evidence type="ECO:0000313" key="1">
    <source>
        <dbReference type="EMBL" id="KYR02216.1"/>
    </source>
</evidence>
<dbReference type="Proteomes" id="UP000076078">
    <property type="component" value="Unassembled WGS sequence"/>
</dbReference>
<evidence type="ECO:0000313" key="2">
    <source>
        <dbReference type="Proteomes" id="UP000076078"/>
    </source>
</evidence>
<reference evidence="1 2" key="1">
    <citation type="submission" date="2015-12" db="EMBL/GenBank/DDBJ databases">
        <title>Dictyostelia acquired genes for synthesis and detection of signals that induce cell-type specialization by lateral gene transfer from prokaryotes.</title>
        <authorList>
            <person name="Gloeckner G."/>
            <person name="Schaap P."/>
        </authorList>
    </citation>
    <scope>NUCLEOTIDE SEQUENCE [LARGE SCALE GENOMIC DNA]</scope>
    <source>
        <strain evidence="1 2">TK</strain>
    </source>
</reference>
<proteinExistence type="predicted"/>
<sequence length="183" mass="19888">MTYPELTPTFPNQNIILDDGKNVIYENGDMYPFQGSGARFYKSGVNPLYQDGGLRLGPNEKIFKFDGSYANGVHLQSGQNVYNSGGTPLNNFISGGVVFNNGGIHLQAGQNVYDVDGVPLDNSSPPLDTNGVTFQSDGIHLQSGQNIFDSNGEPIDNSAPPLDTRYNLPTGRFTFGIRSKYLQ</sequence>
<dbReference type="InParanoid" id="A0A152A7N2"/>
<protein>
    <submittedName>
        <fullName evidence="1">Uncharacterized protein</fullName>
    </submittedName>
</protein>
<dbReference type="OrthoDB" id="23982at2759"/>
<dbReference type="AlphaFoldDB" id="A0A152A7N2"/>
<organism evidence="1 2">
    <name type="scientific">Tieghemostelium lacteum</name>
    <name type="common">Slime mold</name>
    <name type="synonym">Dictyostelium lacteum</name>
    <dbReference type="NCBI Taxonomy" id="361077"/>
    <lineage>
        <taxon>Eukaryota</taxon>
        <taxon>Amoebozoa</taxon>
        <taxon>Evosea</taxon>
        <taxon>Eumycetozoa</taxon>
        <taxon>Dictyostelia</taxon>
        <taxon>Dictyosteliales</taxon>
        <taxon>Raperosteliaceae</taxon>
        <taxon>Tieghemostelium</taxon>
    </lineage>
</organism>
<gene>
    <name evidence="1" type="ORF">DLAC_01036</name>
</gene>
<dbReference type="EMBL" id="LODT01000004">
    <property type="protein sequence ID" value="KYR02216.1"/>
    <property type="molecule type" value="Genomic_DNA"/>
</dbReference>
<keyword evidence="2" id="KW-1185">Reference proteome</keyword>
<comment type="caution">
    <text evidence="1">The sequence shown here is derived from an EMBL/GenBank/DDBJ whole genome shotgun (WGS) entry which is preliminary data.</text>
</comment>
<accession>A0A152A7N2</accession>
<name>A0A152A7N2_TIELA</name>